<dbReference type="SMART" id="SM00034">
    <property type="entry name" value="CLECT"/>
    <property type="match status" value="1"/>
</dbReference>
<feature type="signal peptide" evidence="1">
    <location>
        <begin position="1"/>
        <end position="19"/>
    </location>
</feature>
<gene>
    <name evidence="4" type="primary">lectin-37Db</name>
</gene>
<evidence type="ECO:0000256" key="1">
    <source>
        <dbReference type="SAM" id="SignalP"/>
    </source>
</evidence>
<reference evidence="4" key="1">
    <citation type="submission" date="2025-08" db="UniProtKB">
        <authorList>
            <consortium name="RefSeq"/>
        </authorList>
    </citation>
    <scope>IDENTIFICATION</scope>
</reference>
<dbReference type="PROSITE" id="PS50041">
    <property type="entry name" value="C_TYPE_LECTIN_2"/>
    <property type="match status" value="1"/>
</dbReference>
<evidence type="ECO:0000313" key="4">
    <source>
        <dbReference type="RefSeq" id="XP_016939387.4"/>
    </source>
</evidence>
<dbReference type="RefSeq" id="XP_016939387.4">
    <property type="nucleotide sequence ID" value="XM_017083898.4"/>
</dbReference>
<keyword evidence="1" id="KW-0732">Signal</keyword>
<dbReference type="InterPro" id="IPR050111">
    <property type="entry name" value="C-type_lectin/snaclec_domain"/>
</dbReference>
<name>A0AB39ZNA4_DROSZ</name>
<dbReference type="PANTHER" id="PTHR22803">
    <property type="entry name" value="MANNOSE, PHOSPHOLIPASE, LECTIN RECEPTOR RELATED"/>
    <property type="match status" value="1"/>
</dbReference>
<dbReference type="SUPFAM" id="SSF56436">
    <property type="entry name" value="C-type lectin-like"/>
    <property type="match status" value="1"/>
</dbReference>
<dbReference type="AlphaFoldDB" id="A0AB39ZNA4"/>
<evidence type="ECO:0000259" key="2">
    <source>
        <dbReference type="PROSITE" id="PS50041"/>
    </source>
</evidence>
<keyword evidence="3" id="KW-1185">Reference proteome</keyword>
<dbReference type="CDD" id="cd00037">
    <property type="entry name" value="CLECT"/>
    <property type="match status" value="1"/>
</dbReference>
<feature type="chain" id="PRO_5046764847" evidence="1">
    <location>
        <begin position="20"/>
        <end position="150"/>
    </location>
</feature>
<evidence type="ECO:0000313" key="3">
    <source>
        <dbReference type="Proteomes" id="UP001652628"/>
    </source>
</evidence>
<proteinExistence type="predicted"/>
<dbReference type="InterPro" id="IPR016186">
    <property type="entry name" value="C-type_lectin-like/link_sf"/>
</dbReference>
<organism evidence="3 4">
    <name type="scientific">Drosophila suzukii</name>
    <name type="common">Spotted-wing drosophila fruit fly</name>
    <dbReference type="NCBI Taxonomy" id="28584"/>
    <lineage>
        <taxon>Eukaryota</taxon>
        <taxon>Metazoa</taxon>
        <taxon>Ecdysozoa</taxon>
        <taxon>Arthropoda</taxon>
        <taxon>Hexapoda</taxon>
        <taxon>Insecta</taxon>
        <taxon>Pterygota</taxon>
        <taxon>Neoptera</taxon>
        <taxon>Endopterygota</taxon>
        <taxon>Diptera</taxon>
        <taxon>Brachycera</taxon>
        <taxon>Muscomorpha</taxon>
        <taxon>Ephydroidea</taxon>
        <taxon>Drosophilidae</taxon>
        <taxon>Drosophila</taxon>
        <taxon>Sophophora</taxon>
    </lineage>
</organism>
<sequence>MFSVHLPCLILWNALLLGAFPLDRQSILMVGGKDYYISLDKSNWFEATNRCRQRDGFLLNLESQEELELLRPFLHPAYRYWLFINDLGVRGVYVSEATGLEAPFLNWSAGQPDNSDGDDRCVELWPSTSSQFRMNDLSCRRLIAFICQLN</sequence>
<dbReference type="Proteomes" id="UP001652628">
    <property type="component" value="Chromosome 2L"/>
</dbReference>
<dbReference type="GeneID" id="108016959"/>
<accession>A0AB39ZNA4</accession>
<dbReference type="Pfam" id="PF00059">
    <property type="entry name" value="Lectin_C"/>
    <property type="match status" value="1"/>
</dbReference>
<feature type="domain" description="C-type lectin" evidence="2">
    <location>
        <begin position="30"/>
        <end position="148"/>
    </location>
</feature>
<dbReference type="Gene3D" id="3.10.100.10">
    <property type="entry name" value="Mannose-Binding Protein A, subunit A"/>
    <property type="match status" value="1"/>
</dbReference>
<protein>
    <submittedName>
        <fullName evidence="4">C-type lectin 37Db</fullName>
    </submittedName>
</protein>
<dbReference type="InterPro" id="IPR001304">
    <property type="entry name" value="C-type_lectin-like"/>
</dbReference>
<dbReference type="InterPro" id="IPR016187">
    <property type="entry name" value="CTDL_fold"/>
</dbReference>